<evidence type="ECO:0000313" key="7">
    <source>
        <dbReference type="EMBL" id="CAG5004318.1"/>
    </source>
</evidence>
<evidence type="ECO:0000256" key="3">
    <source>
        <dbReference type="ARBA" id="ARBA00023069"/>
    </source>
</evidence>
<evidence type="ECO:0000256" key="2">
    <source>
        <dbReference type="ARBA" id="ARBA00022490"/>
    </source>
</evidence>
<keyword evidence="4" id="KW-0206">Cytoskeleton</keyword>
<name>A0A8S3X5M3_PARAO</name>
<feature type="region of interest" description="Disordered" evidence="6">
    <location>
        <begin position="213"/>
        <end position="270"/>
    </location>
</feature>
<dbReference type="CDD" id="cd22963">
    <property type="entry name" value="DD_CrRSP4-like"/>
    <property type="match status" value="1"/>
</dbReference>
<evidence type="ECO:0000313" key="8">
    <source>
        <dbReference type="Proteomes" id="UP000691718"/>
    </source>
</evidence>
<evidence type="ECO:0000256" key="5">
    <source>
        <dbReference type="ARBA" id="ARBA00023273"/>
    </source>
</evidence>
<dbReference type="AlphaFoldDB" id="A0A8S3X5M3"/>
<proteinExistence type="predicted"/>
<feature type="compositionally biased region" description="Acidic residues" evidence="6">
    <location>
        <begin position="582"/>
        <end position="594"/>
    </location>
</feature>
<dbReference type="GO" id="GO:0060294">
    <property type="term" value="P:cilium movement involved in cell motility"/>
    <property type="evidence" value="ECO:0007669"/>
    <property type="project" value="InterPro"/>
</dbReference>
<comment type="caution">
    <text evidence="7">The sequence shown here is derived from an EMBL/GenBank/DDBJ whole genome shotgun (WGS) entry which is preliminary data.</text>
</comment>
<dbReference type="OrthoDB" id="272202at2759"/>
<feature type="region of interest" description="Disordered" evidence="6">
    <location>
        <begin position="571"/>
        <end position="594"/>
    </location>
</feature>
<feature type="region of interest" description="Disordered" evidence="6">
    <location>
        <begin position="444"/>
        <end position="480"/>
    </location>
</feature>
<evidence type="ECO:0000256" key="1">
    <source>
        <dbReference type="ARBA" id="ARBA00004430"/>
    </source>
</evidence>
<protein>
    <submittedName>
        <fullName evidence="7">(apollo) hypothetical protein</fullName>
    </submittedName>
</protein>
<feature type="compositionally biased region" description="Basic and acidic residues" evidence="6">
    <location>
        <begin position="224"/>
        <end position="238"/>
    </location>
</feature>
<dbReference type="PANTHER" id="PTHR13159:SF0">
    <property type="entry name" value="RADIAL SPOKE HEAD 6 HOMOLOG A"/>
    <property type="match status" value="1"/>
</dbReference>
<dbReference type="GO" id="GO:0001534">
    <property type="term" value="C:radial spoke"/>
    <property type="evidence" value="ECO:0007669"/>
    <property type="project" value="InterPro"/>
</dbReference>
<dbReference type="InterPro" id="IPR006802">
    <property type="entry name" value="Radial_spoke"/>
</dbReference>
<organism evidence="7 8">
    <name type="scientific">Parnassius apollo</name>
    <name type="common">Apollo butterfly</name>
    <name type="synonym">Papilio apollo</name>
    <dbReference type="NCBI Taxonomy" id="110799"/>
    <lineage>
        <taxon>Eukaryota</taxon>
        <taxon>Metazoa</taxon>
        <taxon>Ecdysozoa</taxon>
        <taxon>Arthropoda</taxon>
        <taxon>Hexapoda</taxon>
        <taxon>Insecta</taxon>
        <taxon>Pterygota</taxon>
        <taxon>Neoptera</taxon>
        <taxon>Endopterygota</taxon>
        <taxon>Lepidoptera</taxon>
        <taxon>Glossata</taxon>
        <taxon>Ditrysia</taxon>
        <taxon>Papilionoidea</taxon>
        <taxon>Papilionidae</taxon>
        <taxon>Parnassiinae</taxon>
        <taxon>Parnassini</taxon>
        <taxon>Parnassius</taxon>
        <taxon>Parnassius</taxon>
    </lineage>
</organism>
<gene>
    <name evidence="7" type="ORF">PAPOLLO_LOCUS14367</name>
</gene>
<reference evidence="7" key="1">
    <citation type="submission" date="2021-04" db="EMBL/GenBank/DDBJ databases">
        <authorList>
            <person name="Tunstrom K."/>
        </authorList>
    </citation>
    <scope>NUCLEOTIDE SEQUENCE</scope>
</reference>
<sequence length="594" mass="66909">MSQSFLLEPDIIAATENVMPDLNNDLVLAKNFLKQQSAATGDNLYDHLVDLVHKILTHKPPDVVDNFEQYSWEVKQEKLRPNFDLLNDVYLSPPQLAIARKMDEMFKLVASKSQKMQEQGEEEQELDLEEESDKPRITDLIDHNYYFRQAGYGLPDSECYALYIALNMLAIKEPVATVRFFGKIFGTKANYYVAETDLTIEELDRRIREFDMKDMPGEGEGLDEERVQEQGEEHKDILGEGEEEAQAQKPKEPVPPKLPPIPLSTWQPKPTIPVERPGQGVNKKVYWVCNLPGDPWTCLPDATPEQIRVARLSLRAMTGDLDAEVQTFPLFEGTERHYLRAQIARIAAATSISPQGFYTFGSGEEEEDIDLEEAGDMNFNQNPFYQGHTIKDLVDPELAYWVHHGRHILKQGRTIWWNPRPEMQASCLLAVLFNCASRASVKIANREEGEEEEDENPPSIEAETGPSLFAPLSADVSTSGPTWTTRVGSVLGGRALAVIRSNLWPGAVAYATDGKRSECMYVGWGLKNEPPNFSPLQLPRPQEEYSVGPEVMEMADPTFADEEVYRIAHLPPAPPAEIPGEGGEEFSEEEEDED</sequence>
<feature type="region of interest" description="Disordered" evidence="6">
    <location>
        <begin position="113"/>
        <end position="132"/>
    </location>
</feature>
<dbReference type="Pfam" id="PF04712">
    <property type="entry name" value="Radial_spoke"/>
    <property type="match status" value="1"/>
</dbReference>
<feature type="compositionally biased region" description="Acidic residues" evidence="6">
    <location>
        <begin position="119"/>
        <end position="132"/>
    </location>
</feature>
<dbReference type="Proteomes" id="UP000691718">
    <property type="component" value="Unassembled WGS sequence"/>
</dbReference>
<evidence type="ECO:0000256" key="4">
    <source>
        <dbReference type="ARBA" id="ARBA00023212"/>
    </source>
</evidence>
<keyword evidence="5" id="KW-0966">Cell projection</keyword>
<dbReference type="GO" id="GO:0035082">
    <property type="term" value="P:axoneme assembly"/>
    <property type="evidence" value="ECO:0007669"/>
    <property type="project" value="TreeGrafter"/>
</dbReference>
<dbReference type="PANTHER" id="PTHR13159">
    <property type="entry name" value="RADIAL SPOKEHEAD-RELATED"/>
    <property type="match status" value="1"/>
</dbReference>
<comment type="subcellular location">
    <subcellularLocation>
        <location evidence="1">Cytoplasm</location>
        <location evidence="1">Cytoskeleton</location>
        <location evidence="1">Cilium axoneme</location>
    </subcellularLocation>
</comment>
<keyword evidence="8" id="KW-1185">Reference proteome</keyword>
<dbReference type="EMBL" id="CAJQZP010000975">
    <property type="protein sequence ID" value="CAG5004318.1"/>
    <property type="molecule type" value="Genomic_DNA"/>
</dbReference>
<accession>A0A8S3X5M3</accession>
<keyword evidence="2" id="KW-0963">Cytoplasm</keyword>
<evidence type="ECO:0000256" key="6">
    <source>
        <dbReference type="SAM" id="MobiDB-lite"/>
    </source>
</evidence>
<keyword evidence="3" id="KW-0969">Cilium</keyword>